<organism evidence="1 2">
    <name type="scientific">Aspergillus bertholletiae</name>
    <dbReference type="NCBI Taxonomy" id="1226010"/>
    <lineage>
        <taxon>Eukaryota</taxon>
        <taxon>Fungi</taxon>
        <taxon>Dikarya</taxon>
        <taxon>Ascomycota</taxon>
        <taxon>Pezizomycotina</taxon>
        <taxon>Eurotiomycetes</taxon>
        <taxon>Eurotiomycetidae</taxon>
        <taxon>Eurotiales</taxon>
        <taxon>Aspergillaceae</taxon>
        <taxon>Aspergillus</taxon>
        <taxon>Aspergillus subgen. Circumdati</taxon>
    </lineage>
</organism>
<protein>
    <submittedName>
        <fullName evidence="1">Uncharacterized protein</fullName>
    </submittedName>
</protein>
<keyword evidence="2" id="KW-1185">Reference proteome</keyword>
<accession>A0A5N7BKB5</accession>
<dbReference type="EMBL" id="ML736164">
    <property type="protein sequence ID" value="KAE8382219.1"/>
    <property type="molecule type" value="Genomic_DNA"/>
</dbReference>
<dbReference type="Proteomes" id="UP000326198">
    <property type="component" value="Unassembled WGS sequence"/>
</dbReference>
<reference evidence="1 2" key="1">
    <citation type="submission" date="2019-04" db="EMBL/GenBank/DDBJ databases">
        <title>Friends and foes A comparative genomics studyof 23 Aspergillus species from section Flavi.</title>
        <authorList>
            <consortium name="DOE Joint Genome Institute"/>
            <person name="Kjaerbolling I."/>
            <person name="Vesth T."/>
            <person name="Frisvad J.C."/>
            <person name="Nybo J.L."/>
            <person name="Theobald S."/>
            <person name="Kildgaard S."/>
            <person name="Isbrandt T."/>
            <person name="Kuo A."/>
            <person name="Sato A."/>
            <person name="Lyhne E.K."/>
            <person name="Kogle M.E."/>
            <person name="Wiebenga A."/>
            <person name="Kun R.S."/>
            <person name="Lubbers R.J."/>
            <person name="Makela M.R."/>
            <person name="Barry K."/>
            <person name="Chovatia M."/>
            <person name="Clum A."/>
            <person name="Daum C."/>
            <person name="Haridas S."/>
            <person name="He G."/>
            <person name="LaButti K."/>
            <person name="Lipzen A."/>
            <person name="Mondo S."/>
            <person name="Riley R."/>
            <person name="Salamov A."/>
            <person name="Simmons B.A."/>
            <person name="Magnuson J.K."/>
            <person name="Henrissat B."/>
            <person name="Mortensen U.H."/>
            <person name="Larsen T.O."/>
            <person name="Devries R.P."/>
            <person name="Grigoriev I.V."/>
            <person name="Machida M."/>
            <person name="Baker S.E."/>
            <person name="Andersen M.R."/>
        </authorList>
    </citation>
    <scope>NUCLEOTIDE SEQUENCE [LARGE SCALE GENOMIC DNA]</scope>
    <source>
        <strain evidence="1 2">IBT 29228</strain>
    </source>
</reference>
<evidence type="ECO:0000313" key="1">
    <source>
        <dbReference type="EMBL" id="KAE8382219.1"/>
    </source>
</evidence>
<proteinExistence type="predicted"/>
<feature type="non-terminal residue" evidence="1">
    <location>
        <position position="1"/>
    </location>
</feature>
<dbReference type="AlphaFoldDB" id="A0A5N7BKB5"/>
<gene>
    <name evidence="1" type="ORF">BDV26DRAFT_254101</name>
</gene>
<name>A0A5N7BKB5_9EURO</name>
<evidence type="ECO:0000313" key="2">
    <source>
        <dbReference type="Proteomes" id="UP000326198"/>
    </source>
</evidence>
<sequence>SSECNNILRNASGKNFSAAHIRSKHLGSRRLTKRRCQAKPSTNSAVAYVKPATMFVSLYFTDREKKKKIQFSFLIVRFFELTLEPVVGLQIGFAGQKDRYPCGLTG</sequence>